<proteinExistence type="predicted"/>
<name>A0ACC2JHZ4_9PEZI</name>
<accession>A0ACC2JHZ4</accession>
<keyword evidence="2" id="KW-1185">Reference proteome</keyword>
<organism evidence="1 2">
    <name type="scientific">Lasiodiplodia mahajangana</name>
    <dbReference type="NCBI Taxonomy" id="1108764"/>
    <lineage>
        <taxon>Eukaryota</taxon>
        <taxon>Fungi</taxon>
        <taxon>Dikarya</taxon>
        <taxon>Ascomycota</taxon>
        <taxon>Pezizomycotina</taxon>
        <taxon>Dothideomycetes</taxon>
        <taxon>Dothideomycetes incertae sedis</taxon>
        <taxon>Botryosphaeriales</taxon>
        <taxon>Botryosphaeriaceae</taxon>
        <taxon>Lasiodiplodia</taxon>
    </lineage>
</organism>
<dbReference type="Proteomes" id="UP001153332">
    <property type="component" value="Unassembled WGS sequence"/>
</dbReference>
<comment type="caution">
    <text evidence="1">The sequence shown here is derived from an EMBL/GenBank/DDBJ whole genome shotgun (WGS) entry which is preliminary data.</text>
</comment>
<sequence length="974" mass="109170">MPPSTTVTQKTSPGSLRVGYVTQILFPRVTFKHSFPGSIQGPTANTISTPIRIHSILSPSGPQEPDKNQSTTSGRTTPKPRLAGSFSPSDTPSKPPSPAPRVYSEVEPSDTELQRVEKVGGGGTGGHGAKAMRPMATSNVESKRQPKMRPPMRSSIACTRCRRSKIKCENTNGTSPCDGCIKTGNECIFKVPDPVPPKRSDPPVTVKQERDGGSDRKRLKKIDEISKGESQRATVLVEDVLSASFLTEDLWEQVLDLYKLHFAPELPFLHLPTMKEKLGRRSKISNSEYNAGSNLVLLGVLALTARFHPDLVRYTAHICNNQSGNARSRPLQNQPDPSAASEYYADVLAMALGPLRTTMRTASVERVAALLMLGLYEWSQTQPKTGGMTAWMYVGTAIRMAQFLGLGFEDARDQGDAKFRTFDSQLQVVSYRPQLALQKEIRRRVMFSCFVLDRMLACGKHRVATIRGEDLDIQLPCSEHKFDLAIEVQTGRLNQLERPGCDDSVLSRFIQLVDLWGEISKYSSRGGRVEDKRPPWHPESDFYKLNKALETFDSSLQDTFTFSRSNYFKHENHLASSTFVLLHMLRFVCLIMLHREYVPFVPIRCRGPEGPLDQPTFTKEETPAGFWQTSAEQLFKAARGIVDLIEICQRKDKLPQSTIVLFAIWTAAFVGLYGAHFPQMDTERHMLNFGFEDMQEDGLKDVFRRGPTALTIQTLLKMSTGQKMASTYVDILHGMNDYFDTIKQDYYKYSEKNGRPNEARLRVREGGTGGGLEEYQYQPLVRKLKDFGPLHPDEHDVTDISERFRVRNINRPPSNIESIGTNQSAPPASFTAINHSPALETPEPTRPLSRGATSTKPPQMQPEPYVESYRYHNTLQQPTRSSPTQAYPTPGSVLDQGAIQVPGYELDVEDSENFWDKLHKDELRRFGATGDLSIFSTGQSEVSIADMPFESSSYLPFIGDSSYEFLQQNGDYQT</sequence>
<evidence type="ECO:0000313" key="2">
    <source>
        <dbReference type="Proteomes" id="UP001153332"/>
    </source>
</evidence>
<dbReference type="EMBL" id="JAPUUL010001643">
    <property type="protein sequence ID" value="KAJ8126912.1"/>
    <property type="molecule type" value="Genomic_DNA"/>
</dbReference>
<gene>
    <name evidence="1" type="ORF">O1611_g6726</name>
</gene>
<protein>
    <submittedName>
        <fullName evidence="1">Uncharacterized protein</fullName>
    </submittedName>
</protein>
<reference evidence="1" key="1">
    <citation type="submission" date="2022-12" db="EMBL/GenBank/DDBJ databases">
        <title>Genome Sequence of Lasiodiplodia mahajangana.</title>
        <authorList>
            <person name="Buettner E."/>
        </authorList>
    </citation>
    <scope>NUCLEOTIDE SEQUENCE</scope>
    <source>
        <strain evidence="1">VT137</strain>
    </source>
</reference>
<evidence type="ECO:0000313" key="1">
    <source>
        <dbReference type="EMBL" id="KAJ8126912.1"/>
    </source>
</evidence>